<dbReference type="Proteomes" id="UP000294927">
    <property type="component" value="Unassembled WGS sequence"/>
</dbReference>
<accession>A0A4R7VXQ4</accession>
<keyword evidence="2" id="KW-1133">Transmembrane helix</keyword>
<evidence type="ECO:0000313" key="4">
    <source>
        <dbReference type="Proteomes" id="UP000294927"/>
    </source>
</evidence>
<name>A0A4R7VXQ4_9PSEU</name>
<protein>
    <submittedName>
        <fullName evidence="3">Uncharacterized protein</fullName>
    </submittedName>
</protein>
<reference evidence="3 4" key="1">
    <citation type="submission" date="2019-03" db="EMBL/GenBank/DDBJ databases">
        <title>Genomic Encyclopedia of Archaeal and Bacterial Type Strains, Phase II (KMG-II): from individual species to whole genera.</title>
        <authorList>
            <person name="Goeker M."/>
        </authorList>
    </citation>
    <scope>NUCLEOTIDE SEQUENCE [LARGE SCALE GENOMIC DNA]</scope>
    <source>
        <strain evidence="3 4">DSM 45499</strain>
    </source>
</reference>
<sequence>MPDEDVRALFHRIDDGPPVGIDVREVMAAGHRTRIRRTALAFAGSTLAVGLAVVVGVVAGGARPPAVIHPGIPPATTTTSPTVLDLPAPTGDSPLSGDDAPRPDDQSPSGADPESTGDGAPVPGGDSAPNVGGNPAPSVGGGAPRSAP</sequence>
<keyword evidence="4" id="KW-1185">Reference proteome</keyword>
<comment type="caution">
    <text evidence="3">The sequence shown here is derived from an EMBL/GenBank/DDBJ whole genome shotgun (WGS) entry which is preliminary data.</text>
</comment>
<keyword evidence="2" id="KW-0812">Transmembrane</keyword>
<gene>
    <name evidence="3" type="ORF">CLV71_103177</name>
</gene>
<feature type="compositionally biased region" description="Gly residues" evidence="1">
    <location>
        <begin position="139"/>
        <end position="148"/>
    </location>
</feature>
<organism evidence="3 4">
    <name type="scientific">Actinophytocola oryzae</name>
    <dbReference type="NCBI Taxonomy" id="502181"/>
    <lineage>
        <taxon>Bacteria</taxon>
        <taxon>Bacillati</taxon>
        <taxon>Actinomycetota</taxon>
        <taxon>Actinomycetes</taxon>
        <taxon>Pseudonocardiales</taxon>
        <taxon>Pseudonocardiaceae</taxon>
    </lineage>
</organism>
<proteinExistence type="predicted"/>
<evidence type="ECO:0000313" key="3">
    <source>
        <dbReference type="EMBL" id="TDV54936.1"/>
    </source>
</evidence>
<feature type="transmembrane region" description="Helical" evidence="2">
    <location>
        <begin position="39"/>
        <end position="62"/>
    </location>
</feature>
<dbReference type="EMBL" id="SOCP01000003">
    <property type="protein sequence ID" value="TDV54936.1"/>
    <property type="molecule type" value="Genomic_DNA"/>
</dbReference>
<feature type="region of interest" description="Disordered" evidence="1">
    <location>
        <begin position="64"/>
        <end position="148"/>
    </location>
</feature>
<dbReference type="RefSeq" id="WP_133902061.1">
    <property type="nucleotide sequence ID" value="NZ_SOCP01000003.1"/>
</dbReference>
<dbReference type="AlphaFoldDB" id="A0A4R7VXQ4"/>
<evidence type="ECO:0000256" key="1">
    <source>
        <dbReference type="SAM" id="MobiDB-lite"/>
    </source>
</evidence>
<keyword evidence="2" id="KW-0472">Membrane</keyword>
<evidence type="ECO:0000256" key="2">
    <source>
        <dbReference type="SAM" id="Phobius"/>
    </source>
</evidence>